<accession>A0A6A1VWW5</accession>
<dbReference type="AlphaFoldDB" id="A0A6A1VWW5"/>
<evidence type="ECO:0000313" key="3">
    <source>
        <dbReference type="Proteomes" id="UP000516437"/>
    </source>
</evidence>
<feature type="region of interest" description="Disordered" evidence="1">
    <location>
        <begin position="162"/>
        <end position="190"/>
    </location>
</feature>
<organism evidence="2 3">
    <name type="scientific">Morella rubra</name>
    <name type="common">Chinese bayberry</name>
    <dbReference type="NCBI Taxonomy" id="262757"/>
    <lineage>
        <taxon>Eukaryota</taxon>
        <taxon>Viridiplantae</taxon>
        <taxon>Streptophyta</taxon>
        <taxon>Embryophyta</taxon>
        <taxon>Tracheophyta</taxon>
        <taxon>Spermatophyta</taxon>
        <taxon>Magnoliopsida</taxon>
        <taxon>eudicotyledons</taxon>
        <taxon>Gunneridae</taxon>
        <taxon>Pentapetalae</taxon>
        <taxon>rosids</taxon>
        <taxon>fabids</taxon>
        <taxon>Fagales</taxon>
        <taxon>Myricaceae</taxon>
        <taxon>Morella</taxon>
    </lineage>
</organism>
<comment type="caution">
    <text evidence="2">The sequence shown here is derived from an EMBL/GenBank/DDBJ whole genome shotgun (WGS) entry which is preliminary data.</text>
</comment>
<proteinExistence type="predicted"/>
<feature type="compositionally biased region" description="Acidic residues" evidence="1">
    <location>
        <begin position="162"/>
        <end position="174"/>
    </location>
</feature>
<dbReference type="Proteomes" id="UP000516437">
    <property type="component" value="Chromosome 4"/>
</dbReference>
<sequence length="202" mass="22527">MKPEISAQLYSNGRMRRQTAEKIKPLREGRLNEVLKLEGFERRRRRRPAQLEHRTIDSRNRSTSSGISFAVTALTTWCCLRNQFGLDRATLSTKKKGGTISRSARSDLVRDAPPFTLDEALKGTSSGRRKCPSPMPLGAGSDSMDSSDDKYYNLNESYVSEDEGAYNVDEDEEVGSVAGDTTTTSTEDSTTRTKVMMQLLCI</sequence>
<feature type="region of interest" description="Disordered" evidence="1">
    <location>
        <begin position="123"/>
        <end position="146"/>
    </location>
</feature>
<evidence type="ECO:0000256" key="1">
    <source>
        <dbReference type="SAM" id="MobiDB-lite"/>
    </source>
</evidence>
<evidence type="ECO:0000313" key="2">
    <source>
        <dbReference type="EMBL" id="KAB1216048.1"/>
    </source>
</evidence>
<name>A0A6A1VWW5_9ROSI</name>
<gene>
    <name evidence="2" type="ORF">CJ030_MR4G022471</name>
</gene>
<protein>
    <submittedName>
        <fullName evidence="2">Uncharacterized protein</fullName>
    </submittedName>
</protein>
<dbReference type="EMBL" id="RXIC02000022">
    <property type="protein sequence ID" value="KAB1216048.1"/>
    <property type="molecule type" value="Genomic_DNA"/>
</dbReference>
<reference evidence="2 3" key="1">
    <citation type="journal article" date="2019" name="Plant Biotechnol. J.">
        <title>The red bayberry genome and genetic basis of sex determination.</title>
        <authorList>
            <person name="Jia H.M."/>
            <person name="Jia H.J."/>
            <person name="Cai Q.L."/>
            <person name="Wang Y."/>
            <person name="Zhao H.B."/>
            <person name="Yang W.F."/>
            <person name="Wang G.Y."/>
            <person name="Li Y.H."/>
            <person name="Zhan D.L."/>
            <person name="Shen Y.T."/>
            <person name="Niu Q.F."/>
            <person name="Chang L."/>
            <person name="Qiu J."/>
            <person name="Zhao L."/>
            <person name="Xie H.B."/>
            <person name="Fu W.Y."/>
            <person name="Jin J."/>
            <person name="Li X.W."/>
            <person name="Jiao Y."/>
            <person name="Zhou C.C."/>
            <person name="Tu T."/>
            <person name="Chai C.Y."/>
            <person name="Gao J.L."/>
            <person name="Fan L.J."/>
            <person name="van de Weg E."/>
            <person name="Wang J.Y."/>
            <person name="Gao Z.S."/>
        </authorList>
    </citation>
    <scope>NUCLEOTIDE SEQUENCE [LARGE SCALE GENOMIC DNA]</scope>
    <source>
        <tissue evidence="2">Leaves</tissue>
    </source>
</reference>
<keyword evidence="3" id="KW-1185">Reference proteome</keyword>